<evidence type="ECO:0000256" key="6">
    <source>
        <dbReference type="ARBA" id="ARBA00022519"/>
    </source>
</evidence>
<dbReference type="InterPro" id="IPR036259">
    <property type="entry name" value="MFS_trans_sf"/>
</dbReference>
<comment type="function">
    <text evidence="1">Intake of glucose and galactose.</text>
</comment>
<dbReference type="InterPro" id="IPR005275">
    <property type="entry name" value="Lfuc_symporter_FucP"/>
</dbReference>
<dbReference type="GO" id="GO:0005354">
    <property type="term" value="F:galactose transmembrane transporter activity"/>
    <property type="evidence" value="ECO:0007669"/>
    <property type="project" value="InterPro"/>
</dbReference>
<keyword evidence="5" id="KW-1003">Cell membrane</keyword>
<evidence type="ECO:0000256" key="4">
    <source>
        <dbReference type="ARBA" id="ARBA00022448"/>
    </source>
</evidence>
<keyword evidence="9 11" id="KW-1133">Transmembrane helix</keyword>
<feature type="transmembrane region" description="Helical" evidence="11">
    <location>
        <begin position="7"/>
        <end position="24"/>
    </location>
</feature>
<dbReference type="Proteomes" id="UP000679691">
    <property type="component" value="Unassembled WGS sequence"/>
</dbReference>
<evidence type="ECO:0000256" key="8">
    <source>
        <dbReference type="ARBA" id="ARBA00022692"/>
    </source>
</evidence>
<dbReference type="Gene3D" id="1.20.1250.20">
    <property type="entry name" value="MFS general substrate transporter like domains"/>
    <property type="match status" value="2"/>
</dbReference>
<keyword evidence="8 11" id="KW-0812">Transmembrane</keyword>
<feature type="transmembrane region" description="Helical" evidence="11">
    <location>
        <begin position="189"/>
        <end position="209"/>
    </location>
</feature>
<dbReference type="InterPro" id="IPR050375">
    <property type="entry name" value="MFS_TsgA-like"/>
</dbReference>
<organism evidence="13 14">
    <name type="scientific">Rhinopithecimicrobium faecis</name>
    <dbReference type="NCBI Taxonomy" id="2820698"/>
    <lineage>
        <taxon>Bacteria</taxon>
        <taxon>Pseudomonadati</taxon>
        <taxon>Bacteroidota</taxon>
        <taxon>Sphingobacteriia</taxon>
        <taxon>Sphingobacteriales</taxon>
        <taxon>Sphingobacteriaceae</taxon>
        <taxon>Rhinopithecimicrobium</taxon>
    </lineage>
</organism>
<dbReference type="PANTHER" id="PTHR43702:SF3">
    <property type="entry name" value="PROTEIN TSGA"/>
    <property type="match status" value="1"/>
</dbReference>
<feature type="transmembrane region" description="Helical" evidence="11">
    <location>
        <begin position="275"/>
        <end position="293"/>
    </location>
</feature>
<dbReference type="NCBIfam" id="TIGR00885">
    <property type="entry name" value="fucP"/>
    <property type="match status" value="1"/>
</dbReference>
<keyword evidence="14" id="KW-1185">Reference proteome</keyword>
<dbReference type="GO" id="GO:0055056">
    <property type="term" value="F:D-glucose transmembrane transporter activity"/>
    <property type="evidence" value="ECO:0007669"/>
    <property type="project" value="InterPro"/>
</dbReference>
<dbReference type="PROSITE" id="PS50850">
    <property type="entry name" value="MFS"/>
    <property type="match status" value="1"/>
</dbReference>
<evidence type="ECO:0000256" key="2">
    <source>
        <dbReference type="ARBA" id="ARBA00004429"/>
    </source>
</evidence>
<feature type="transmembrane region" description="Helical" evidence="11">
    <location>
        <begin position="305"/>
        <end position="323"/>
    </location>
</feature>
<name>A0A8T4HET5_9SPHI</name>
<dbReference type="AlphaFoldDB" id="A0A8T4HET5"/>
<dbReference type="SUPFAM" id="SSF103473">
    <property type="entry name" value="MFS general substrate transporter"/>
    <property type="match status" value="1"/>
</dbReference>
<gene>
    <name evidence="13" type="primary">fucP</name>
    <name evidence="13" type="ORF">J5U18_09750</name>
</gene>
<dbReference type="InterPro" id="IPR020846">
    <property type="entry name" value="MFS_dom"/>
</dbReference>
<feature type="transmembrane region" description="Helical" evidence="11">
    <location>
        <begin position="329"/>
        <end position="352"/>
    </location>
</feature>
<dbReference type="EMBL" id="JAGKSB010000010">
    <property type="protein sequence ID" value="MBP3943847.1"/>
    <property type="molecule type" value="Genomic_DNA"/>
</dbReference>
<feature type="transmembrane region" description="Helical" evidence="11">
    <location>
        <begin position="389"/>
        <end position="410"/>
    </location>
</feature>
<feature type="transmembrane region" description="Helical" evidence="11">
    <location>
        <begin position="75"/>
        <end position="96"/>
    </location>
</feature>
<dbReference type="InterPro" id="IPR011701">
    <property type="entry name" value="MFS"/>
</dbReference>
<dbReference type="CDD" id="cd17394">
    <property type="entry name" value="MFS_FucP_like"/>
    <property type="match status" value="1"/>
</dbReference>
<sequence>MSTKKKYSLAIILITSLFFLWGFVHNLNPILIPHLKKACQLTNYQSSLVDSAFFVAYFVIALPAGLFMRRYGYKMGIVFGLLLFATGTLLFIPAANTRTFELFLAALFIIAAGLTFLESAANPYISVLGDPATATQRLNFAQSFNGLAATLAPFLGGQFILSGVSLTAAQEQAMSAGALDQYLQQEADAVKLPYAIISIVVLLVAFALFRTKLPEIDGTEDLSQEKKASKRPLYKEFNFMFGVAALFFYVGAQVGIVAFFIRFSEEVAGLTEKMAANFLAIALFGFMIGRFVGTFLMRYIQPSKLLAIFAFFSIIATVVAMNMQGMLAVYALMLVEFLKSIMFPTIFSLAIAGLGAKTKQASSILIMAIVGGAVSPPVMGWIIDMSSLQMAYSVPTSCFIVVFLFALFNLKNKTSATLSAAH</sequence>
<feature type="transmembrane region" description="Helical" evidence="11">
    <location>
        <begin position="146"/>
        <end position="169"/>
    </location>
</feature>
<feature type="transmembrane region" description="Helical" evidence="11">
    <location>
        <begin position="102"/>
        <end position="125"/>
    </location>
</feature>
<evidence type="ECO:0000256" key="11">
    <source>
        <dbReference type="SAM" id="Phobius"/>
    </source>
</evidence>
<evidence type="ECO:0000256" key="10">
    <source>
        <dbReference type="ARBA" id="ARBA00023136"/>
    </source>
</evidence>
<dbReference type="RefSeq" id="WP_353547346.1">
    <property type="nucleotide sequence ID" value="NZ_JAGKSB010000010.1"/>
</dbReference>
<evidence type="ECO:0000259" key="12">
    <source>
        <dbReference type="PROSITE" id="PS50850"/>
    </source>
</evidence>
<feature type="domain" description="Major facilitator superfamily (MFS) profile" evidence="12">
    <location>
        <begin position="10"/>
        <end position="414"/>
    </location>
</feature>
<protein>
    <submittedName>
        <fullName evidence="13">L-fucose:H+ symporter permease</fullName>
    </submittedName>
</protein>
<reference evidence="13" key="1">
    <citation type="submission" date="2021-03" db="EMBL/GenBank/DDBJ databases">
        <authorList>
            <person name="Lu T."/>
            <person name="Wang Q."/>
            <person name="Han X."/>
        </authorList>
    </citation>
    <scope>NUCLEOTIDE SEQUENCE</scope>
    <source>
        <strain evidence="13">WQ 2009</strain>
    </source>
</reference>
<evidence type="ECO:0000256" key="1">
    <source>
        <dbReference type="ARBA" id="ARBA00003321"/>
    </source>
</evidence>
<evidence type="ECO:0000313" key="13">
    <source>
        <dbReference type="EMBL" id="MBP3943847.1"/>
    </source>
</evidence>
<dbReference type="GO" id="GO:0015535">
    <property type="term" value="F:fucose:proton symporter activity"/>
    <property type="evidence" value="ECO:0007669"/>
    <property type="project" value="InterPro"/>
</dbReference>
<keyword evidence="10 11" id="KW-0472">Membrane</keyword>
<dbReference type="Pfam" id="PF07690">
    <property type="entry name" value="MFS_1"/>
    <property type="match status" value="1"/>
</dbReference>
<comment type="caution">
    <text evidence="13">The sequence shown here is derived from an EMBL/GenBank/DDBJ whole genome shotgun (WGS) entry which is preliminary data.</text>
</comment>
<keyword evidence="7" id="KW-0762">Sugar transport</keyword>
<dbReference type="PANTHER" id="PTHR43702">
    <property type="entry name" value="L-FUCOSE-PROTON SYMPORTER"/>
    <property type="match status" value="1"/>
</dbReference>
<dbReference type="NCBIfam" id="TIGR01272">
    <property type="entry name" value="gluP"/>
    <property type="match status" value="1"/>
</dbReference>
<accession>A0A8T4HET5</accession>
<evidence type="ECO:0000256" key="5">
    <source>
        <dbReference type="ARBA" id="ARBA00022475"/>
    </source>
</evidence>
<feature type="transmembrane region" description="Helical" evidence="11">
    <location>
        <begin position="44"/>
        <end position="68"/>
    </location>
</feature>
<evidence type="ECO:0000313" key="14">
    <source>
        <dbReference type="Proteomes" id="UP000679691"/>
    </source>
</evidence>
<dbReference type="InterPro" id="IPR005964">
    <property type="entry name" value="Glc/Gal_transptr_bac"/>
</dbReference>
<proteinExistence type="inferred from homology"/>
<feature type="transmembrane region" description="Helical" evidence="11">
    <location>
        <begin position="364"/>
        <end position="383"/>
    </location>
</feature>
<dbReference type="GO" id="GO:1904659">
    <property type="term" value="P:D-glucose transmembrane transport"/>
    <property type="evidence" value="ECO:0007669"/>
    <property type="project" value="InterPro"/>
</dbReference>
<feature type="transmembrane region" description="Helical" evidence="11">
    <location>
        <begin position="237"/>
        <end position="263"/>
    </location>
</feature>
<evidence type="ECO:0000256" key="7">
    <source>
        <dbReference type="ARBA" id="ARBA00022597"/>
    </source>
</evidence>
<keyword evidence="4" id="KW-0813">Transport</keyword>
<dbReference type="GO" id="GO:0005886">
    <property type="term" value="C:plasma membrane"/>
    <property type="evidence" value="ECO:0007669"/>
    <property type="project" value="UniProtKB-SubCell"/>
</dbReference>
<comment type="similarity">
    <text evidence="3">Belongs to the major facilitator superfamily. FHS transporter (TC 2.A.1.7) family.</text>
</comment>
<keyword evidence="6" id="KW-0997">Cell inner membrane</keyword>
<evidence type="ECO:0000256" key="9">
    <source>
        <dbReference type="ARBA" id="ARBA00022989"/>
    </source>
</evidence>
<evidence type="ECO:0000256" key="3">
    <source>
        <dbReference type="ARBA" id="ARBA00009120"/>
    </source>
</evidence>
<comment type="subcellular location">
    <subcellularLocation>
        <location evidence="2">Cell inner membrane</location>
        <topology evidence="2">Multi-pass membrane protein</topology>
    </subcellularLocation>
</comment>